<dbReference type="STRING" id="42156.A0A3P6U0R4"/>
<dbReference type="PANTHER" id="PTHR46671:SF7">
    <property type="entry name" value="CORE-2_I-BRANCHING ENZYME"/>
    <property type="match status" value="1"/>
</dbReference>
<reference evidence="6 7" key="1">
    <citation type="submission" date="2018-08" db="EMBL/GenBank/DDBJ databases">
        <authorList>
            <person name="Laetsch R D."/>
            <person name="Stevens L."/>
            <person name="Kumar S."/>
            <person name="Blaxter L. M."/>
        </authorList>
    </citation>
    <scope>NUCLEOTIDE SEQUENCE [LARGE SCALE GENOMIC DNA]</scope>
</reference>
<dbReference type="OrthoDB" id="2019572at2759"/>
<evidence type="ECO:0000313" key="6">
    <source>
        <dbReference type="EMBL" id="VDK87525.1"/>
    </source>
</evidence>
<dbReference type="EMBL" id="UYRX01000985">
    <property type="protein sequence ID" value="VDK87525.1"/>
    <property type="molecule type" value="Genomic_DNA"/>
</dbReference>
<evidence type="ECO:0000256" key="4">
    <source>
        <dbReference type="ARBA" id="ARBA00023136"/>
    </source>
</evidence>
<evidence type="ECO:0000313" key="7">
    <source>
        <dbReference type="Proteomes" id="UP000277928"/>
    </source>
</evidence>
<evidence type="ECO:0000256" key="3">
    <source>
        <dbReference type="ARBA" id="ARBA00022679"/>
    </source>
</evidence>
<name>A0A3P6U0R4_LITSI</name>
<evidence type="ECO:0000256" key="1">
    <source>
        <dbReference type="ARBA" id="ARBA00004606"/>
    </source>
</evidence>
<dbReference type="AlphaFoldDB" id="A0A3P6U0R4"/>
<keyword evidence="2" id="KW-0328">Glycosyltransferase</keyword>
<accession>A0A3P6U0R4</accession>
<dbReference type="GO" id="GO:0016020">
    <property type="term" value="C:membrane"/>
    <property type="evidence" value="ECO:0007669"/>
    <property type="project" value="UniProtKB-SubCell"/>
</dbReference>
<dbReference type="Pfam" id="PF02485">
    <property type="entry name" value="Branch"/>
    <property type="match status" value="1"/>
</dbReference>
<keyword evidence="4" id="KW-0472">Membrane</keyword>
<comment type="subcellular location">
    <subcellularLocation>
        <location evidence="1">Membrane</location>
        <topology evidence="1">Single-pass type II membrane protein</topology>
    </subcellularLocation>
</comment>
<gene>
    <name evidence="6" type="ORF">NLS_LOCUS8204</name>
</gene>
<evidence type="ECO:0000256" key="5">
    <source>
        <dbReference type="ARBA" id="ARBA00023180"/>
    </source>
</evidence>
<keyword evidence="5" id="KW-0325">Glycoprotein</keyword>
<evidence type="ECO:0000256" key="2">
    <source>
        <dbReference type="ARBA" id="ARBA00022676"/>
    </source>
</evidence>
<dbReference type="InterPro" id="IPR003406">
    <property type="entry name" value="Glyco_trans_14"/>
</dbReference>
<organism evidence="6 7">
    <name type="scientific">Litomosoides sigmodontis</name>
    <name type="common">Filarial nematode worm</name>
    <dbReference type="NCBI Taxonomy" id="42156"/>
    <lineage>
        <taxon>Eukaryota</taxon>
        <taxon>Metazoa</taxon>
        <taxon>Ecdysozoa</taxon>
        <taxon>Nematoda</taxon>
        <taxon>Chromadorea</taxon>
        <taxon>Rhabditida</taxon>
        <taxon>Spirurina</taxon>
        <taxon>Spiruromorpha</taxon>
        <taxon>Filarioidea</taxon>
        <taxon>Onchocercidae</taxon>
        <taxon>Litomosoides</taxon>
    </lineage>
</organism>
<dbReference type="Proteomes" id="UP000277928">
    <property type="component" value="Unassembled WGS sequence"/>
</dbReference>
<dbReference type="GO" id="GO:0016757">
    <property type="term" value="F:glycosyltransferase activity"/>
    <property type="evidence" value="ECO:0007669"/>
    <property type="project" value="UniProtKB-KW"/>
</dbReference>
<evidence type="ECO:0008006" key="8">
    <source>
        <dbReference type="Google" id="ProtNLM"/>
    </source>
</evidence>
<protein>
    <recommendedName>
        <fullName evidence="8">Core-2/I-Branching enzyme</fullName>
    </recommendedName>
</protein>
<proteinExistence type="predicted"/>
<sequence length="261" mass="30064">MEYDVDSAGHNMTKSYMECLNILWQRANWKYVILLQNDDIPLKSNYEMIKILDALNGSNVINVGRPYLHRLPKNTNWSYAALNLFKDSSKNRPDTLLKIAKGSSSVTLSRNFVNFIMEHLNLTALIEIFDSIPYGTDEMLFHSLHSDDLLDAPGGFTRKCIDQQSDFITRYVAWAWSKRPCRSGKYRHNVCIFGIADLIQLKELQQLFANKMLPESDYGAIACWAMYLAERITSNSTINFENYKQIQSAEDMYAANPLQMM</sequence>
<dbReference type="PANTHER" id="PTHR46671">
    <property type="entry name" value="PROTEIN CBG11221"/>
    <property type="match status" value="1"/>
</dbReference>
<keyword evidence="7" id="KW-1185">Reference proteome</keyword>
<keyword evidence="3" id="KW-0808">Transferase</keyword>
<dbReference type="OMA" id="CATINCH"/>